<evidence type="ECO:0000313" key="11">
    <source>
        <dbReference type="Proteomes" id="UP001575105"/>
    </source>
</evidence>
<dbReference type="Proteomes" id="UP001575105">
    <property type="component" value="Unassembled WGS sequence"/>
</dbReference>
<accession>A0ABV4U174</accession>
<evidence type="ECO:0000256" key="9">
    <source>
        <dbReference type="ARBA" id="ARBA00048975"/>
    </source>
</evidence>
<keyword evidence="11" id="KW-1185">Reference proteome</keyword>
<organism evidence="10 11">
    <name type="scientific">Natronomicrosphaera hydrolytica</name>
    <dbReference type="NCBI Taxonomy" id="3242702"/>
    <lineage>
        <taxon>Bacteria</taxon>
        <taxon>Pseudomonadati</taxon>
        <taxon>Planctomycetota</taxon>
        <taxon>Phycisphaerae</taxon>
        <taxon>Phycisphaerales</taxon>
        <taxon>Phycisphaeraceae</taxon>
        <taxon>Natronomicrosphaera</taxon>
    </lineage>
</organism>
<comment type="catalytic activity">
    <reaction evidence="9">
        <text>a lipid X + a UDP-2-N,3-O-bis[(3R)-3-hydroxyacyl]-alpha-D-glucosamine = a lipid A disaccharide + UDP + H(+)</text>
        <dbReference type="Rhea" id="RHEA:67828"/>
        <dbReference type="ChEBI" id="CHEBI:15378"/>
        <dbReference type="ChEBI" id="CHEBI:58223"/>
        <dbReference type="ChEBI" id="CHEBI:137748"/>
        <dbReference type="ChEBI" id="CHEBI:176338"/>
        <dbReference type="ChEBI" id="CHEBI:176343"/>
        <dbReference type="EC" id="2.4.1.182"/>
    </reaction>
</comment>
<keyword evidence="7" id="KW-0808">Transferase</keyword>
<evidence type="ECO:0000256" key="4">
    <source>
        <dbReference type="ARBA" id="ARBA00022516"/>
    </source>
</evidence>
<reference evidence="10 11" key="1">
    <citation type="submission" date="2024-08" db="EMBL/GenBank/DDBJ databases">
        <title>Whole-genome sequencing of halo(alkali)philic microorganisms from hypersaline lakes.</title>
        <authorList>
            <person name="Sorokin D.Y."/>
            <person name="Merkel A.Y."/>
            <person name="Messina E."/>
            <person name="Yakimov M."/>
        </authorList>
    </citation>
    <scope>NUCLEOTIDE SEQUENCE [LARGE SCALE GENOMIC DNA]</scope>
    <source>
        <strain evidence="10 11">AB-hyl4</strain>
    </source>
</reference>
<comment type="caution">
    <text evidence="10">The sequence shown here is derived from an EMBL/GenBank/DDBJ whole genome shotgun (WGS) entry which is preliminary data.</text>
</comment>
<evidence type="ECO:0000256" key="8">
    <source>
        <dbReference type="ARBA" id="ARBA00023098"/>
    </source>
</evidence>
<comment type="function">
    <text evidence="1">Condensation of UDP-2,3-diacylglucosamine and 2,3-diacylglucosamine-1-phosphate to form lipid A disaccharide, a precursor of lipid A, a phosphorylated glycolipid that anchors the lipopolysaccharide to the outer membrane of the cell.</text>
</comment>
<gene>
    <name evidence="10" type="ORF">ACERK3_03460</name>
</gene>
<evidence type="ECO:0000256" key="2">
    <source>
        <dbReference type="ARBA" id="ARBA00012687"/>
    </source>
</evidence>
<dbReference type="Pfam" id="PF02684">
    <property type="entry name" value="LpxB"/>
    <property type="match status" value="1"/>
</dbReference>
<evidence type="ECO:0000256" key="7">
    <source>
        <dbReference type="ARBA" id="ARBA00022679"/>
    </source>
</evidence>
<dbReference type="PANTHER" id="PTHR30372:SF4">
    <property type="entry name" value="LIPID-A-DISACCHARIDE SYNTHASE, MITOCHONDRIAL-RELATED"/>
    <property type="match status" value="1"/>
</dbReference>
<proteinExistence type="predicted"/>
<dbReference type="EC" id="2.4.1.182" evidence="2"/>
<sequence>MNSPLPILFSAMEPSGDALAAPLIAELKLREPDRPIFAIGGERMAEAGAELLEDPTEHAAMLAGASKQAWEHIKRIRRVRRWLAEHPIAALVPTDSPAANWGICKAVRKTQPRARIVHLAAPQLWAWAPWRIGKLRRLSDHVMCMLPFEPDWFGSRNMPASFVGHPLFAPDADDASTAEGELPEDGEPRLALLPGSRMSEVQANWPTMLEAIKRLRPAYPKMRIVIAASSASRAKLIRSLTPGGAVPHKAVMVVGQASAALDWADAALVVSGTATLHAVSRRTPMVVMFNASRLSWQLAGRWLIQTRTFTLPNLISESMEMDRIVTELVPHFGDVDAVIKALQPLLRDEAAREAQRQAFEVITRRFVETPYAVTAADTLIDQIGAVDEVAWA</sequence>
<keyword evidence="6" id="KW-0328">Glycosyltransferase</keyword>
<evidence type="ECO:0000256" key="3">
    <source>
        <dbReference type="ARBA" id="ARBA00020902"/>
    </source>
</evidence>
<protein>
    <recommendedName>
        <fullName evidence="3">Lipid-A-disaccharide synthase</fullName>
        <ecNumber evidence="2">2.4.1.182</ecNumber>
    </recommendedName>
</protein>
<dbReference type="RefSeq" id="WP_425344274.1">
    <property type="nucleotide sequence ID" value="NZ_JBGUBD010000002.1"/>
</dbReference>
<dbReference type="InterPro" id="IPR003835">
    <property type="entry name" value="Glyco_trans_19"/>
</dbReference>
<evidence type="ECO:0000256" key="6">
    <source>
        <dbReference type="ARBA" id="ARBA00022676"/>
    </source>
</evidence>
<evidence type="ECO:0000313" key="10">
    <source>
        <dbReference type="EMBL" id="MFA9477349.1"/>
    </source>
</evidence>
<keyword evidence="8" id="KW-0443">Lipid metabolism</keyword>
<keyword evidence="5" id="KW-0441">Lipid A biosynthesis</keyword>
<evidence type="ECO:0000256" key="5">
    <source>
        <dbReference type="ARBA" id="ARBA00022556"/>
    </source>
</evidence>
<dbReference type="EMBL" id="JBGUBD010000002">
    <property type="protein sequence ID" value="MFA9477349.1"/>
    <property type="molecule type" value="Genomic_DNA"/>
</dbReference>
<dbReference type="PANTHER" id="PTHR30372">
    <property type="entry name" value="LIPID-A-DISACCHARIDE SYNTHASE"/>
    <property type="match status" value="1"/>
</dbReference>
<keyword evidence="4" id="KW-0444">Lipid biosynthesis</keyword>
<evidence type="ECO:0000256" key="1">
    <source>
        <dbReference type="ARBA" id="ARBA00002056"/>
    </source>
</evidence>
<name>A0ABV4U174_9BACT</name>
<dbReference type="SUPFAM" id="SSF53756">
    <property type="entry name" value="UDP-Glycosyltransferase/glycogen phosphorylase"/>
    <property type="match status" value="1"/>
</dbReference>